<evidence type="ECO:0000313" key="3">
    <source>
        <dbReference type="Proteomes" id="UP001157418"/>
    </source>
</evidence>
<protein>
    <submittedName>
        <fullName evidence="2">Uncharacterized protein</fullName>
    </submittedName>
</protein>
<feature type="transmembrane region" description="Helical" evidence="1">
    <location>
        <begin position="103"/>
        <end position="121"/>
    </location>
</feature>
<keyword evidence="3" id="KW-1185">Reference proteome</keyword>
<dbReference type="Proteomes" id="UP001157418">
    <property type="component" value="Unassembled WGS sequence"/>
</dbReference>
<keyword evidence="1" id="KW-1133">Transmembrane helix</keyword>
<sequence>MVIFIRRAYACVSIKFNDFLMNIKDYLSREPLLPVSNTTILGFMVSSLLNFLQLVPDSPFQTHPKSVFLALASLVMYGASCDAEDKYTNHDPVYVNIARHGKILFGSLLLASLTSILVPSFIQPVVYIAYIAFNGYELFRWLYKKIMDQIREIDAHLP</sequence>
<evidence type="ECO:0000313" key="2">
    <source>
        <dbReference type="EMBL" id="CAH1420165.1"/>
    </source>
</evidence>
<organism evidence="2 3">
    <name type="scientific">Lactuca virosa</name>
    <dbReference type="NCBI Taxonomy" id="75947"/>
    <lineage>
        <taxon>Eukaryota</taxon>
        <taxon>Viridiplantae</taxon>
        <taxon>Streptophyta</taxon>
        <taxon>Embryophyta</taxon>
        <taxon>Tracheophyta</taxon>
        <taxon>Spermatophyta</taxon>
        <taxon>Magnoliopsida</taxon>
        <taxon>eudicotyledons</taxon>
        <taxon>Gunneridae</taxon>
        <taxon>Pentapetalae</taxon>
        <taxon>asterids</taxon>
        <taxon>campanulids</taxon>
        <taxon>Asterales</taxon>
        <taxon>Asteraceae</taxon>
        <taxon>Cichorioideae</taxon>
        <taxon>Cichorieae</taxon>
        <taxon>Lactucinae</taxon>
        <taxon>Lactuca</taxon>
    </lineage>
</organism>
<dbReference type="EMBL" id="CAKMRJ010000863">
    <property type="protein sequence ID" value="CAH1420165.1"/>
    <property type="molecule type" value="Genomic_DNA"/>
</dbReference>
<keyword evidence="1" id="KW-0812">Transmembrane</keyword>
<evidence type="ECO:0000256" key="1">
    <source>
        <dbReference type="SAM" id="Phobius"/>
    </source>
</evidence>
<gene>
    <name evidence="2" type="ORF">LVIROSA_LOCUS7653</name>
</gene>
<reference evidence="2 3" key="1">
    <citation type="submission" date="2022-01" db="EMBL/GenBank/DDBJ databases">
        <authorList>
            <person name="Xiong W."/>
            <person name="Schranz E."/>
        </authorList>
    </citation>
    <scope>NUCLEOTIDE SEQUENCE [LARGE SCALE GENOMIC DNA]</scope>
</reference>
<dbReference type="AlphaFoldDB" id="A0AAU9ME41"/>
<dbReference type="PANTHER" id="PTHR34115">
    <property type="entry name" value="PROTEIN, PUTATIVE-RELATED"/>
    <property type="match status" value="1"/>
</dbReference>
<keyword evidence="1" id="KW-0472">Membrane</keyword>
<name>A0AAU9ME41_9ASTR</name>
<proteinExistence type="predicted"/>
<dbReference type="PANTHER" id="PTHR34115:SF5">
    <property type="entry name" value="PROTEIN, PUTATIVE-RELATED"/>
    <property type="match status" value="1"/>
</dbReference>
<feature type="transmembrane region" description="Helical" evidence="1">
    <location>
        <begin position="127"/>
        <end position="143"/>
    </location>
</feature>
<accession>A0AAU9ME41</accession>
<comment type="caution">
    <text evidence="2">The sequence shown here is derived from an EMBL/GenBank/DDBJ whole genome shotgun (WGS) entry which is preliminary data.</text>
</comment>
<dbReference type="InterPro" id="IPR053258">
    <property type="entry name" value="Ca-permeable_cation_channel"/>
</dbReference>